<reference evidence="2 3" key="1">
    <citation type="submission" date="2023-02" db="EMBL/GenBank/DDBJ databases">
        <title>Oceanobacillus kimchii IFOP_LL358 isolated form Alexandrium catenella lab strain.</title>
        <authorList>
            <person name="Gajardo G."/>
            <person name="Ueki S."/>
            <person name="Maruyama F."/>
        </authorList>
    </citation>
    <scope>NUCLEOTIDE SEQUENCE [LARGE SCALE GENOMIC DNA]</scope>
    <source>
        <strain evidence="2 3">IFOP_LL358</strain>
    </source>
</reference>
<keyword evidence="1" id="KW-0472">Membrane</keyword>
<dbReference type="InterPro" id="IPR016977">
    <property type="entry name" value="ComGF"/>
</dbReference>
<evidence type="ECO:0000256" key="1">
    <source>
        <dbReference type="SAM" id="Phobius"/>
    </source>
</evidence>
<dbReference type="EMBL" id="BSKO01000001">
    <property type="protein sequence ID" value="GLO66567.1"/>
    <property type="molecule type" value="Genomic_DNA"/>
</dbReference>
<proteinExistence type="predicted"/>
<comment type="caution">
    <text evidence="2">The sequence shown here is derived from an EMBL/GenBank/DDBJ whole genome shotgun (WGS) entry which is preliminary data.</text>
</comment>
<evidence type="ECO:0000313" key="2">
    <source>
        <dbReference type="EMBL" id="GLO66567.1"/>
    </source>
</evidence>
<evidence type="ECO:0000313" key="3">
    <source>
        <dbReference type="Proteomes" id="UP001275436"/>
    </source>
</evidence>
<organism evidence="2 3">
    <name type="scientific">Oceanobacillus kimchii</name>
    <dbReference type="NCBI Taxonomy" id="746691"/>
    <lineage>
        <taxon>Bacteria</taxon>
        <taxon>Bacillati</taxon>
        <taxon>Bacillota</taxon>
        <taxon>Bacilli</taxon>
        <taxon>Bacillales</taxon>
        <taxon>Bacillaceae</taxon>
        <taxon>Oceanobacillus</taxon>
    </lineage>
</organism>
<keyword evidence="1" id="KW-1133">Transmembrane helix</keyword>
<keyword evidence="1" id="KW-0812">Transmembrane</keyword>
<name>A0ABQ5TPN5_9BACI</name>
<keyword evidence="3" id="KW-1185">Reference proteome</keyword>
<sequence length="140" mass="16290">MVNLQDNRGFSLISHLLMMTIILITLPFISYMLHFIETPSAKEELSVHQFFQFIRDDVIRSLHAVATNDKLVLTVPSDLNEQTVTYEQFGNLIRRQVDGKGFEIYLRNIAELYFQPLEFGFQIILTTSSGDQYEKTISFY</sequence>
<gene>
    <name evidence="2" type="ORF">MACH08_23510</name>
</gene>
<evidence type="ECO:0008006" key="4">
    <source>
        <dbReference type="Google" id="ProtNLM"/>
    </source>
</evidence>
<dbReference type="RefSeq" id="WP_017797027.1">
    <property type="nucleotide sequence ID" value="NZ_BSKO01000001.1"/>
</dbReference>
<dbReference type="Proteomes" id="UP001275436">
    <property type="component" value="Unassembled WGS sequence"/>
</dbReference>
<protein>
    <recommendedName>
        <fullName evidence="4">Competence protein ComGF</fullName>
    </recommendedName>
</protein>
<dbReference type="Pfam" id="PF15980">
    <property type="entry name" value="ComGF"/>
    <property type="match status" value="1"/>
</dbReference>
<feature type="transmembrane region" description="Helical" evidence="1">
    <location>
        <begin position="12"/>
        <end position="33"/>
    </location>
</feature>
<accession>A0ABQ5TPN5</accession>